<feature type="region of interest" description="Disordered" evidence="1">
    <location>
        <begin position="1"/>
        <end position="46"/>
    </location>
</feature>
<organism evidence="2 3">
    <name type="scientific">Oryza sativa subsp. japonica</name>
    <name type="common">Rice</name>
    <dbReference type="NCBI Taxonomy" id="39947"/>
    <lineage>
        <taxon>Eukaryota</taxon>
        <taxon>Viridiplantae</taxon>
        <taxon>Streptophyta</taxon>
        <taxon>Embryophyta</taxon>
        <taxon>Tracheophyta</taxon>
        <taxon>Spermatophyta</taxon>
        <taxon>Magnoliopsida</taxon>
        <taxon>Liliopsida</taxon>
        <taxon>Poales</taxon>
        <taxon>Poaceae</taxon>
        <taxon>BOP clade</taxon>
        <taxon>Oryzoideae</taxon>
        <taxon>Oryzeae</taxon>
        <taxon>Oryzinae</taxon>
        <taxon>Oryza</taxon>
        <taxon>Oryza sativa</taxon>
    </lineage>
</organism>
<accession>Q5VMZ6</accession>
<feature type="region of interest" description="Disordered" evidence="1">
    <location>
        <begin position="89"/>
        <end position="130"/>
    </location>
</feature>
<evidence type="ECO:0000313" key="3">
    <source>
        <dbReference type="Proteomes" id="UP000000763"/>
    </source>
</evidence>
<proteinExistence type="predicted"/>
<reference evidence="3" key="1">
    <citation type="journal article" date="2005" name="Nature">
        <title>The map-based sequence of the rice genome.</title>
        <authorList>
            <consortium name="International rice genome sequencing project (IRGSP)"/>
            <person name="Matsumoto T."/>
            <person name="Wu J."/>
            <person name="Kanamori H."/>
            <person name="Katayose Y."/>
            <person name="Fujisawa M."/>
            <person name="Namiki N."/>
            <person name="Mizuno H."/>
            <person name="Yamamoto K."/>
            <person name="Antonio B.A."/>
            <person name="Baba T."/>
            <person name="Sakata K."/>
            <person name="Nagamura Y."/>
            <person name="Aoki H."/>
            <person name="Arikawa K."/>
            <person name="Arita K."/>
            <person name="Bito T."/>
            <person name="Chiden Y."/>
            <person name="Fujitsuka N."/>
            <person name="Fukunaka R."/>
            <person name="Hamada M."/>
            <person name="Harada C."/>
            <person name="Hayashi A."/>
            <person name="Hijishita S."/>
            <person name="Honda M."/>
            <person name="Hosokawa S."/>
            <person name="Ichikawa Y."/>
            <person name="Idonuma A."/>
            <person name="Iijima M."/>
            <person name="Ikeda M."/>
            <person name="Ikeno M."/>
            <person name="Ito K."/>
            <person name="Ito S."/>
            <person name="Ito T."/>
            <person name="Ito Y."/>
            <person name="Ito Y."/>
            <person name="Iwabuchi A."/>
            <person name="Kamiya K."/>
            <person name="Karasawa W."/>
            <person name="Kurita K."/>
            <person name="Katagiri S."/>
            <person name="Kikuta A."/>
            <person name="Kobayashi H."/>
            <person name="Kobayashi N."/>
            <person name="Machita K."/>
            <person name="Maehara T."/>
            <person name="Masukawa M."/>
            <person name="Mizubayashi T."/>
            <person name="Mukai Y."/>
            <person name="Nagasaki H."/>
            <person name="Nagata Y."/>
            <person name="Naito S."/>
            <person name="Nakashima M."/>
            <person name="Nakama Y."/>
            <person name="Nakamichi Y."/>
            <person name="Nakamura M."/>
            <person name="Meguro A."/>
            <person name="Negishi M."/>
            <person name="Ohta I."/>
            <person name="Ohta T."/>
            <person name="Okamoto M."/>
            <person name="Ono N."/>
            <person name="Saji S."/>
            <person name="Sakaguchi M."/>
            <person name="Sakai K."/>
            <person name="Shibata M."/>
            <person name="Shimokawa T."/>
            <person name="Song J."/>
            <person name="Takazaki Y."/>
            <person name="Terasawa K."/>
            <person name="Tsugane M."/>
            <person name="Tsuji K."/>
            <person name="Ueda S."/>
            <person name="Waki K."/>
            <person name="Yamagata H."/>
            <person name="Yamamoto M."/>
            <person name="Yamamoto S."/>
            <person name="Yamane H."/>
            <person name="Yoshiki S."/>
            <person name="Yoshihara R."/>
            <person name="Yukawa K."/>
            <person name="Zhong H."/>
            <person name="Yano M."/>
            <person name="Yuan Q."/>
            <person name="Ouyang S."/>
            <person name="Liu J."/>
            <person name="Jones K.M."/>
            <person name="Gansberger K."/>
            <person name="Moffat K."/>
            <person name="Hill J."/>
            <person name="Bera J."/>
            <person name="Fadrosh D."/>
            <person name="Jin S."/>
            <person name="Johri S."/>
            <person name="Kim M."/>
            <person name="Overton L."/>
            <person name="Reardon M."/>
            <person name="Tsitrin T."/>
            <person name="Vuong H."/>
            <person name="Weaver B."/>
            <person name="Ciecko A."/>
            <person name="Tallon L."/>
            <person name="Jackson J."/>
            <person name="Pai G."/>
            <person name="Aken S.V."/>
            <person name="Utterback T."/>
            <person name="Reidmuller S."/>
            <person name="Feldblyum T."/>
            <person name="Hsiao J."/>
            <person name="Zismann V."/>
            <person name="Iobst S."/>
            <person name="de Vazeille A.R."/>
            <person name="Buell C.R."/>
            <person name="Ying K."/>
            <person name="Li Y."/>
            <person name="Lu T."/>
            <person name="Huang Y."/>
            <person name="Zhao Q."/>
            <person name="Feng Q."/>
            <person name="Zhang L."/>
            <person name="Zhu J."/>
            <person name="Weng Q."/>
            <person name="Mu J."/>
            <person name="Lu Y."/>
            <person name="Fan D."/>
            <person name="Liu Y."/>
            <person name="Guan J."/>
            <person name="Zhang Y."/>
            <person name="Yu S."/>
            <person name="Liu X."/>
            <person name="Zhang Y."/>
            <person name="Hong G."/>
            <person name="Han B."/>
            <person name="Choisne N."/>
            <person name="Demange N."/>
            <person name="Orjeda G."/>
            <person name="Samain S."/>
            <person name="Cattolico L."/>
            <person name="Pelletier E."/>
            <person name="Couloux A."/>
            <person name="Segurens B."/>
            <person name="Wincker P."/>
            <person name="D'Hont A."/>
            <person name="Scarpelli C."/>
            <person name="Weissenbach J."/>
            <person name="Salanoubat M."/>
            <person name="Quetier F."/>
            <person name="Yu Y."/>
            <person name="Kim H.R."/>
            <person name="Rambo T."/>
            <person name="Currie J."/>
            <person name="Collura K."/>
            <person name="Luo M."/>
            <person name="Yang T."/>
            <person name="Ammiraju J.S.S."/>
            <person name="Engler F."/>
            <person name="Soderlund C."/>
            <person name="Wing R.A."/>
            <person name="Palmer L.E."/>
            <person name="de la Bastide M."/>
            <person name="Spiegel L."/>
            <person name="Nascimento L."/>
            <person name="Zutavern T."/>
            <person name="O'Shaughnessy A."/>
            <person name="Dike S."/>
            <person name="Dedhia N."/>
            <person name="Preston R."/>
            <person name="Balija V."/>
            <person name="McCombie W.R."/>
            <person name="Chow T."/>
            <person name="Chen H."/>
            <person name="Chung M."/>
            <person name="Chen C."/>
            <person name="Shaw J."/>
            <person name="Wu H."/>
            <person name="Hsiao K."/>
            <person name="Chao Y."/>
            <person name="Chu M."/>
            <person name="Cheng C."/>
            <person name="Hour A."/>
            <person name="Lee P."/>
            <person name="Lin S."/>
            <person name="Lin Y."/>
            <person name="Liou J."/>
            <person name="Liu S."/>
            <person name="Hsing Y."/>
            <person name="Raghuvanshi S."/>
            <person name="Mohanty A."/>
            <person name="Bharti A.K."/>
            <person name="Gaur A."/>
            <person name="Gupta V."/>
            <person name="Kumar D."/>
            <person name="Ravi V."/>
            <person name="Vij S."/>
            <person name="Kapur A."/>
            <person name="Khurana P."/>
            <person name="Khurana P."/>
            <person name="Khurana J.P."/>
            <person name="Tyagi A.K."/>
            <person name="Gaikwad K."/>
            <person name="Singh A."/>
            <person name="Dalal V."/>
            <person name="Srivastava S."/>
            <person name="Dixit A."/>
            <person name="Pal A.K."/>
            <person name="Ghazi I.A."/>
            <person name="Yadav M."/>
            <person name="Pandit A."/>
            <person name="Bhargava A."/>
            <person name="Sureshbabu K."/>
            <person name="Batra K."/>
            <person name="Sharma T.R."/>
            <person name="Mohapatra T."/>
            <person name="Singh N.K."/>
            <person name="Messing J."/>
            <person name="Nelson A.B."/>
            <person name="Fuks G."/>
            <person name="Kavchok S."/>
            <person name="Keizer G."/>
            <person name="Linton E."/>
            <person name="Llaca V."/>
            <person name="Song R."/>
            <person name="Tanyolac B."/>
            <person name="Young S."/>
            <person name="Ho-Il K."/>
            <person name="Hahn J.H."/>
            <person name="Sangsakoo G."/>
            <person name="Vanavichit A."/>
            <person name="de Mattos Luiz.A.T."/>
            <person name="Zimmer P.D."/>
            <person name="Malone G."/>
            <person name="Dellagostin O."/>
            <person name="de Oliveira A.C."/>
            <person name="Bevan M."/>
            <person name="Bancroft I."/>
            <person name="Minx P."/>
            <person name="Cordum H."/>
            <person name="Wilson R."/>
            <person name="Cheng Z."/>
            <person name="Jin W."/>
            <person name="Jiang J."/>
            <person name="Leong S.A."/>
            <person name="Iwama H."/>
            <person name="Gojobori T."/>
            <person name="Itoh T."/>
            <person name="Niimura Y."/>
            <person name="Fujii Y."/>
            <person name="Habara T."/>
            <person name="Sakai H."/>
            <person name="Sato Y."/>
            <person name="Wilson G."/>
            <person name="Kumar K."/>
            <person name="McCouch S."/>
            <person name="Juretic N."/>
            <person name="Hoen D."/>
            <person name="Wright S."/>
            <person name="Bruskiewich R."/>
            <person name="Bureau T."/>
            <person name="Miyao A."/>
            <person name="Hirochika H."/>
            <person name="Nishikawa T."/>
            <person name="Kadowaki K."/>
            <person name="Sugiura M."/>
            <person name="Burr B."/>
            <person name="Sasaki T."/>
        </authorList>
    </citation>
    <scope>NUCLEOTIDE SEQUENCE [LARGE SCALE GENOMIC DNA]</scope>
    <source>
        <strain evidence="3">cv. Nipponbare</strain>
    </source>
</reference>
<sequence length="130" mass="13640">MGLFSHAANQPAPGGRFLQAPPQAARMEPTDPLARRRQHGLALPSATPLTRLDLEAVPLTRLDPAVGGGDAAGSGGGLESWSRRRWAQEWRRRAQERWRSGGEGTAGSGSGRRACLEGGDGDSADKEGGS</sequence>
<dbReference type="AlphaFoldDB" id="Q5VMZ6"/>
<protein>
    <submittedName>
        <fullName evidence="2">Uncharacterized protein</fullName>
    </submittedName>
</protein>
<feature type="compositionally biased region" description="Gly residues" evidence="1">
    <location>
        <begin position="101"/>
        <end position="110"/>
    </location>
</feature>
<feature type="compositionally biased region" description="Basic and acidic residues" evidence="1">
    <location>
        <begin position="89"/>
        <end position="100"/>
    </location>
</feature>
<evidence type="ECO:0000256" key="1">
    <source>
        <dbReference type="SAM" id="MobiDB-lite"/>
    </source>
</evidence>
<reference evidence="3" key="2">
    <citation type="journal article" date="2008" name="Nucleic Acids Res.">
        <title>The rice annotation project database (RAP-DB): 2008 update.</title>
        <authorList>
            <consortium name="The rice annotation project (RAP)"/>
        </authorList>
    </citation>
    <scope>GENOME REANNOTATION</scope>
    <source>
        <strain evidence="3">cv. Nipponbare</strain>
    </source>
</reference>
<feature type="region of interest" description="Disordered" evidence="1">
    <location>
        <begin position="64"/>
        <end position="83"/>
    </location>
</feature>
<evidence type="ECO:0000313" key="2">
    <source>
        <dbReference type="EMBL" id="BAD69177.1"/>
    </source>
</evidence>
<feature type="compositionally biased region" description="Gly residues" evidence="1">
    <location>
        <begin position="66"/>
        <end position="78"/>
    </location>
</feature>
<dbReference type="EMBL" id="AP005822">
    <property type="protein sequence ID" value="BAD69177.1"/>
    <property type="molecule type" value="Genomic_DNA"/>
</dbReference>
<gene>
    <name evidence="2" type="primary">P0456E06.13</name>
</gene>
<dbReference type="Proteomes" id="UP000000763">
    <property type="component" value="Chromosome 6"/>
</dbReference>
<name>Q5VMZ6_ORYSJ</name>